<dbReference type="InterPro" id="IPR013126">
    <property type="entry name" value="Hsp_70_fam"/>
</dbReference>
<feature type="coiled-coil region" evidence="9">
    <location>
        <begin position="1121"/>
        <end position="1173"/>
    </location>
</feature>
<dbReference type="FunFam" id="3.30.30.30:FF:000004">
    <property type="entry name" value="hypoxia up-regulated protein 1"/>
    <property type="match status" value="1"/>
</dbReference>
<feature type="signal peptide" evidence="11">
    <location>
        <begin position="1"/>
        <end position="28"/>
    </location>
</feature>
<keyword evidence="7" id="KW-0143">Chaperone</keyword>
<dbReference type="InterPro" id="IPR029047">
    <property type="entry name" value="HSP70_peptide-bd_sf"/>
</dbReference>
<feature type="coiled-coil region" evidence="9">
    <location>
        <begin position="1696"/>
        <end position="1741"/>
    </location>
</feature>
<dbReference type="InterPro" id="IPR043129">
    <property type="entry name" value="ATPase_NBD"/>
</dbReference>
<feature type="coiled-coil region" evidence="9">
    <location>
        <begin position="1421"/>
        <end position="1478"/>
    </location>
</feature>
<dbReference type="GO" id="GO:0034663">
    <property type="term" value="C:endoplasmic reticulum chaperone complex"/>
    <property type="evidence" value="ECO:0007669"/>
    <property type="project" value="TreeGrafter"/>
</dbReference>
<evidence type="ECO:0000313" key="12">
    <source>
        <dbReference type="EMBL" id="KAK8767263.1"/>
    </source>
</evidence>
<feature type="compositionally biased region" description="Basic and acidic residues" evidence="10">
    <location>
        <begin position="619"/>
        <end position="631"/>
    </location>
</feature>
<feature type="compositionally biased region" description="Basic and acidic residues" evidence="10">
    <location>
        <begin position="900"/>
        <end position="911"/>
    </location>
</feature>
<feature type="coiled-coil region" evidence="9">
    <location>
        <begin position="1202"/>
        <end position="1267"/>
    </location>
</feature>
<keyword evidence="5" id="KW-0256">Endoplasmic reticulum</keyword>
<feature type="chain" id="PRO_5042847141" description="Hypoxia up-regulated protein 1" evidence="11">
    <location>
        <begin position="29"/>
        <end position="1928"/>
    </location>
</feature>
<evidence type="ECO:0000256" key="5">
    <source>
        <dbReference type="ARBA" id="ARBA00022824"/>
    </source>
</evidence>
<comment type="subcellular location">
    <subcellularLocation>
        <location evidence="1">Endoplasmic reticulum lumen</location>
    </subcellularLocation>
</comment>
<dbReference type="GO" id="GO:0005788">
    <property type="term" value="C:endoplasmic reticulum lumen"/>
    <property type="evidence" value="ECO:0007669"/>
    <property type="project" value="UniProtKB-SubCell"/>
</dbReference>
<evidence type="ECO:0000256" key="1">
    <source>
        <dbReference type="ARBA" id="ARBA00004319"/>
    </source>
</evidence>
<dbReference type="PANTHER" id="PTHR45639:SF3">
    <property type="entry name" value="HYPOXIA UP-REGULATED PROTEIN 1"/>
    <property type="match status" value="1"/>
</dbReference>
<dbReference type="Gene3D" id="3.90.640.10">
    <property type="entry name" value="Actin, Chain A, domain 4"/>
    <property type="match status" value="1"/>
</dbReference>
<evidence type="ECO:0000313" key="13">
    <source>
        <dbReference type="Proteomes" id="UP001321473"/>
    </source>
</evidence>
<evidence type="ECO:0000256" key="6">
    <source>
        <dbReference type="ARBA" id="ARBA00022840"/>
    </source>
</evidence>
<evidence type="ECO:0000256" key="3">
    <source>
        <dbReference type="ARBA" id="ARBA00022729"/>
    </source>
</evidence>
<evidence type="ECO:0000256" key="8">
    <source>
        <dbReference type="ARBA" id="ARBA00040503"/>
    </source>
</evidence>
<evidence type="ECO:0000256" key="4">
    <source>
        <dbReference type="ARBA" id="ARBA00022741"/>
    </source>
</evidence>
<evidence type="ECO:0000256" key="10">
    <source>
        <dbReference type="SAM" id="MobiDB-lite"/>
    </source>
</evidence>
<comment type="caution">
    <text evidence="12">The sequence shown here is derived from an EMBL/GenBank/DDBJ whole genome shotgun (WGS) entry which is preliminary data.</text>
</comment>
<feature type="compositionally biased region" description="Basic and acidic residues" evidence="10">
    <location>
        <begin position="647"/>
        <end position="661"/>
    </location>
</feature>
<dbReference type="GO" id="GO:0005524">
    <property type="term" value="F:ATP binding"/>
    <property type="evidence" value="ECO:0007669"/>
    <property type="project" value="UniProtKB-KW"/>
</dbReference>
<feature type="compositionally biased region" description="Basic and acidic residues" evidence="10">
    <location>
        <begin position="1873"/>
        <end position="1882"/>
    </location>
</feature>
<keyword evidence="3 11" id="KW-0732">Signal</keyword>
<feature type="compositionally biased region" description="Polar residues" evidence="10">
    <location>
        <begin position="634"/>
        <end position="646"/>
    </location>
</feature>
<feature type="coiled-coil region" evidence="9">
    <location>
        <begin position="1573"/>
        <end position="1649"/>
    </location>
</feature>
<dbReference type="InterPro" id="IPR029048">
    <property type="entry name" value="HSP70_C_sf"/>
</dbReference>
<dbReference type="PROSITE" id="PS01036">
    <property type="entry name" value="HSP70_3"/>
    <property type="match status" value="1"/>
</dbReference>
<dbReference type="GO" id="GO:0030968">
    <property type="term" value="P:endoplasmic reticulum unfolded protein response"/>
    <property type="evidence" value="ECO:0007669"/>
    <property type="project" value="TreeGrafter"/>
</dbReference>
<keyword evidence="13" id="KW-1185">Reference proteome</keyword>
<feature type="region of interest" description="Disordered" evidence="10">
    <location>
        <begin position="1838"/>
        <end position="1928"/>
    </location>
</feature>
<dbReference type="PRINTS" id="PR00301">
    <property type="entry name" value="HEATSHOCK70"/>
</dbReference>
<evidence type="ECO:0000256" key="2">
    <source>
        <dbReference type="ARBA" id="ARBA00007381"/>
    </source>
</evidence>
<sequence>MAFSSLSRLHLSWCVVALCIISINKVECIAVMSVDLGIEWMKVAIVSPGVPMEIALNKDSQRKTPVAIAFRDGERHFGEQAVSTGVRFPDKSYSHFLDLVGKERNSPVVKEFERRFPYYKLEADPKTGGVLFKHPEGMTFSPEELLGMVLAYAKELATNAAEQPIKDAVITVPAFFNQAERRAVTQAANLAGIKVLQLIGANTAAALNYGVFRRKEFNDTPVHILFYDMGTGSTTATVVSYQTVKTKDKILAEHVPQLSIKGVGYDRFLGGLEFKLRLGERFAKEFSALKKTKQDVFDNKRGLAKLFKEADRVKKVLSANTEHVAQVENVMEDVDFKHPITRAEFEEICDDLFKRVAAPIHMALSSAGMTLGEIDQVIVVGGSTRIPRVQQELHAALGNSRELGKSINADEAAALGAAYQAAYLSKGFKVKVFHVKEACLFPIQVDFSRDVDTDGVKSTKVVRRLLFSRNNLYPQKKVMTFSRYTTDFDFAINYGDLSFLPKDELSNFGSFNISTVSLTGVAAAIQKHAEHAEPKGIKAHFRLDESGLLHLDAVSYIFERKVSTPGVKPKVVKKDAPVPKPAEATFEKTVEEVVPAAEESTLSRLGSTLGKLFSGGGDEPAKDEATPEAKADNASAQAQENATDAKQASENKTQPEQRSLEGEAAANDTKTTKLVTLKEPVTIRLTLVDRAEFSAEQIAESIKKLSDLDSKDRAKLARDHARNALESFLHETKDKMYSDEYEKASTEEHRQNILAMLTESSDWLEYESDNAETKVFKEKLSNLTRLVKDLFDRVQEHRERPGALVALNNMVNASEVYLSAITGLQDQVFTAVEIETLSRIINETKDWQAEQVALQEQTPLHETPKLTLRMIFDKIQLLDRETKYLLNKAQRAPPPKPTTKKPETPDTSKEAADEEVVPDVDTPEGPVPVEQPVTEAEDGRGSSNLHTCTLKRFRPGIGLTGCLNGARHELAWCCWRLEAEELQQAVANGFDDLEGLTDDDDEDLSTYQYFKPPGLLGYGGATSTPIAEGQNHMRQPFPTPRYAVVAQQNVPSARIPQHDVYAENYTNGLELGSPVLRGQGVGDDMNHGNNGNNGTHQNPAAPLNSLHPSQGDDVIQLEVMYKARTREVERLRLEMEGLRNSSRAEIGSLKDQMAALQANAQLYLERYDQASQALADKTTENAELSVKVAILQSQLEIVTKSRDEHVEKMKVAEATIKMLQEQISELNSSDGLVLMKRDYENLLQAQKEKHQEELYNMQQKINELSQSLAAKGDELQLCKSRFEERERQFETRLLEKADTINQLTQSLSSSQRHCQQFLENTTPQDSRQLQLLEQFQLLQEERCRERQKLKRLEEGVDDLHQLLLPKTNLAHCNPELSKSDDSLAARSSSKSVSKDAMWKVRLCCREVGHLRSEVLRARDGLSIADQEIDELRRKLEMTENEVARLQEKLQGRDGSETESQFQDIKDELLRQVQTLEAKLCQAEAACEQFKLQERQHQLERESLLRSCAEDKAQAIDTCKNSILEMHRGAMESLREELLSLSEREKEQIIREYEARIQDLGSLQQTINDVKELYIRSCEEKRQLEAQIKELMCREKNLVQETEQRLHKEFKEVLRKARPVWEADMAQDYKQQLEEEKQKWREEFNTEKQMELAALREQLAGEYEVQRPHRVDTDAEKQREALVHQKDQEIGHWKEVATQLQTQIRDKGAELEQVQAASAEKELRLKQKLLKFQKKLQQVDRENKEQLLAQERQHADKLAMLQTQLQQLHIQPHDGSASSAQQNMVEMMDKWSKWFVDCLDKVYKDVCSYTEQAEKAKSCEMHQLLRGYHQYLLTQAPLQQGRSQSVENIPPRATATPPLQHLQPQPRTTPPERLFSKKPEHTHTVAPPRFTKTTKDSVAKSRSKPSEFDLFGMSDGSVFLAPPSPIKMS</sequence>
<dbReference type="Gene3D" id="3.30.420.40">
    <property type="match status" value="2"/>
</dbReference>
<accession>A0AAQ4DXS3</accession>
<gene>
    <name evidence="12" type="ORF">V5799_005964</name>
</gene>
<dbReference type="Gene3D" id="1.20.1270.10">
    <property type="match status" value="1"/>
</dbReference>
<feature type="region of interest" description="Disordered" evidence="10">
    <location>
        <begin position="608"/>
        <end position="667"/>
    </location>
</feature>
<keyword evidence="6" id="KW-0067">ATP-binding</keyword>
<dbReference type="EMBL" id="JARKHS020025613">
    <property type="protein sequence ID" value="KAK8767263.1"/>
    <property type="molecule type" value="Genomic_DNA"/>
</dbReference>
<proteinExistence type="inferred from homology"/>
<feature type="compositionally biased region" description="Basic and acidic residues" evidence="10">
    <location>
        <begin position="1892"/>
        <end position="1906"/>
    </location>
</feature>
<dbReference type="Gene3D" id="3.30.30.30">
    <property type="match status" value="1"/>
</dbReference>
<comment type="similarity">
    <text evidence="2">Belongs to the heat shock protein 70 family.</text>
</comment>
<dbReference type="CDD" id="cd10230">
    <property type="entry name" value="ASKHA_NBD_HSP70_HYOU1"/>
    <property type="match status" value="1"/>
</dbReference>
<name>A0AAQ4DXS3_AMBAM</name>
<feature type="region of interest" description="Disordered" evidence="10">
    <location>
        <begin position="886"/>
        <end position="943"/>
    </location>
</feature>
<organism evidence="12 13">
    <name type="scientific">Amblyomma americanum</name>
    <name type="common">Lone star tick</name>
    <dbReference type="NCBI Taxonomy" id="6943"/>
    <lineage>
        <taxon>Eukaryota</taxon>
        <taxon>Metazoa</taxon>
        <taxon>Ecdysozoa</taxon>
        <taxon>Arthropoda</taxon>
        <taxon>Chelicerata</taxon>
        <taxon>Arachnida</taxon>
        <taxon>Acari</taxon>
        <taxon>Parasitiformes</taxon>
        <taxon>Ixodida</taxon>
        <taxon>Ixodoidea</taxon>
        <taxon>Ixodidae</taxon>
        <taxon>Amblyomminae</taxon>
        <taxon>Amblyomma</taxon>
    </lineage>
</organism>
<reference evidence="12 13" key="1">
    <citation type="journal article" date="2023" name="Arcadia Sci">
        <title>De novo assembly of a long-read Amblyomma americanum tick genome.</title>
        <authorList>
            <person name="Chou S."/>
            <person name="Poskanzer K.E."/>
            <person name="Rollins M."/>
            <person name="Thuy-Boun P.S."/>
        </authorList>
    </citation>
    <scope>NUCLEOTIDE SEQUENCE [LARGE SCALE GENOMIC DNA]</scope>
    <source>
        <strain evidence="12">F_SG_1</strain>
        <tissue evidence="12">Salivary glands</tissue>
    </source>
</reference>
<dbReference type="SUPFAM" id="SSF53067">
    <property type="entry name" value="Actin-like ATPase domain"/>
    <property type="match status" value="2"/>
</dbReference>
<dbReference type="SUPFAM" id="SSF100934">
    <property type="entry name" value="Heat shock protein 70kD (HSP70), C-terminal subdomain"/>
    <property type="match status" value="1"/>
</dbReference>
<keyword evidence="4" id="KW-0547">Nucleotide-binding</keyword>
<keyword evidence="9" id="KW-0175">Coiled coil</keyword>
<dbReference type="InterPro" id="IPR018181">
    <property type="entry name" value="Heat_shock_70_CS"/>
</dbReference>
<dbReference type="PANTHER" id="PTHR45639">
    <property type="entry name" value="HSC70CB, ISOFORM G-RELATED"/>
    <property type="match status" value="1"/>
</dbReference>
<dbReference type="GO" id="GO:0140662">
    <property type="term" value="F:ATP-dependent protein folding chaperone"/>
    <property type="evidence" value="ECO:0007669"/>
    <property type="project" value="InterPro"/>
</dbReference>
<feature type="compositionally biased region" description="Acidic residues" evidence="10">
    <location>
        <begin position="912"/>
        <end position="922"/>
    </location>
</feature>
<dbReference type="Proteomes" id="UP001321473">
    <property type="component" value="Unassembled WGS sequence"/>
</dbReference>
<dbReference type="Pfam" id="PF00012">
    <property type="entry name" value="HSP70"/>
    <property type="match status" value="1"/>
</dbReference>
<protein>
    <recommendedName>
        <fullName evidence="8">Hypoxia up-regulated protein 1</fullName>
    </recommendedName>
</protein>
<evidence type="ECO:0000256" key="9">
    <source>
        <dbReference type="SAM" id="Coils"/>
    </source>
</evidence>
<dbReference type="FunFam" id="3.90.640.10:FF:000004">
    <property type="entry name" value="Heat shock 70 kDa protein 4"/>
    <property type="match status" value="1"/>
</dbReference>
<dbReference type="Gene3D" id="2.60.34.10">
    <property type="entry name" value="Substrate Binding Domain Of DNAk, Chain A, domain 1"/>
    <property type="match status" value="1"/>
</dbReference>
<evidence type="ECO:0000256" key="7">
    <source>
        <dbReference type="ARBA" id="ARBA00023186"/>
    </source>
</evidence>
<evidence type="ECO:0000256" key="11">
    <source>
        <dbReference type="SAM" id="SignalP"/>
    </source>
</evidence>